<evidence type="ECO:0000256" key="6">
    <source>
        <dbReference type="ARBA" id="ARBA00022838"/>
    </source>
</evidence>
<reference evidence="12" key="1">
    <citation type="submission" date="2015-07" db="EMBL/GenBank/DDBJ databases">
        <authorList>
            <person name="Teixeira M.M."/>
            <person name="Souza R.C."/>
            <person name="Almeida L.G."/>
            <person name="Vicente V.A."/>
            <person name="de Hoog S."/>
            <person name="Bocca A.L."/>
            <person name="de Almeida S.R."/>
            <person name="Vasconcelos A.T."/>
            <person name="Felipe M.S."/>
        </authorList>
    </citation>
    <scope>NUCLEOTIDE SEQUENCE [LARGE SCALE GENOMIC DNA]</scope>
    <source>
        <strain evidence="12">KSF</strain>
    </source>
</reference>
<keyword evidence="12" id="KW-1185">Reference proteome</keyword>
<keyword evidence="4" id="KW-0132">Cell division</keyword>
<dbReference type="PANTHER" id="PTHR14527:SF2">
    <property type="entry name" value="PROTEIN MIS12 HOMOLOG"/>
    <property type="match status" value="1"/>
</dbReference>
<organism evidence="11 12">
    <name type="scientific">Cladophialophora carrionii</name>
    <dbReference type="NCBI Taxonomy" id="86049"/>
    <lineage>
        <taxon>Eukaryota</taxon>
        <taxon>Fungi</taxon>
        <taxon>Dikarya</taxon>
        <taxon>Ascomycota</taxon>
        <taxon>Pezizomycotina</taxon>
        <taxon>Eurotiomycetes</taxon>
        <taxon>Chaetothyriomycetidae</taxon>
        <taxon>Chaetothyriales</taxon>
        <taxon>Herpotrichiellaceae</taxon>
        <taxon>Cladophialophora</taxon>
    </lineage>
</organism>
<dbReference type="Proteomes" id="UP000094526">
    <property type="component" value="Unassembled WGS sequence"/>
</dbReference>
<dbReference type="VEuPathDB" id="FungiDB:CLCR_07405"/>
<evidence type="ECO:0000256" key="3">
    <source>
        <dbReference type="ARBA" id="ARBA00022454"/>
    </source>
</evidence>
<evidence type="ECO:0000256" key="10">
    <source>
        <dbReference type="SAM" id="Coils"/>
    </source>
</evidence>
<dbReference type="GO" id="GO:0051301">
    <property type="term" value="P:cell division"/>
    <property type="evidence" value="ECO:0007669"/>
    <property type="project" value="UniProtKB-KW"/>
</dbReference>
<keyword evidence="6" id="KW-0995">Kinetochore</keyword>
<sequence length="310" mass="34609">MADSSQAATSLLTEHLQYTPLSLIDDIINSVNNLVLQVLGSLETGLLTTPPEELGFQPVERRRGDGAEDVEFTDAKQEIEEGLHKLETLLYSTVDKNFDKFEIYVLRNIMSVPADLVNWVRLSHYEVSRPAQPALGFKLTAQNLSYPPPKNAPTVDSVQVMRSKLAAGRNASRALLKEYNRNQAIIQQLRSLLGQTQATPDNLSFLANSTQAQSLTTNTHFAISQLPALQTLLTELRPKLAALKHARINVDSAKDELKEERRDYIEQRTRSHLRRNGEDLQEQSAAIAGKRVESEEVQALENVAAIFDPE</sequence>
<evidence type="ECO:0000256" key="9">
    <source>
        <dbReference type="ARBA" id="ARBA00023328"/>
    </source>
</evidence>
<comment type="caution">
    <text evidence="11">The sequence shown here is derived from an EMBL/GenBank/DDBJ whole genome shotgun (WGS) entry which is preliminary data.</text>
</comment>
<evidence type="ECO:0000313" key="11">
    <source>
        <dbReference type="EMBL" id="OCT49773.1"/>
    </source>
</evidence>
<evidence type="ECO:0000256" key="7">
    <source>
        <dbReference type="ARBA" id="ARBA00023054"/>
    </source>
</evidence>
<name>A0A1C1CMR0_9EURO</name>
<feature type="coiled-coil region" evidence="10">
    <location>
        <begin position="240"/>
        <end position="270"/>
    </location>
</feature>
<evidence type="ECO:0000256" key="5">
    <source>
        <dbReference type="ARBA" id="ARBA00022776"/>
    </source>
</evidence>
<comment type="subcellular location">
    <subcellularLocation>
        <location evidence="1">Chromosome</location>
        <location evidence="1">Centromere</location>
        <location evidence="1">Kinetochore</location>
    </subcellularLocation>
</comment>
<accession>A0A1C1CMR0</accession>
<dbReference type="VEuPathDB" id="FungiDB:G647_08696"/>
<dbReference type="Pfam" id="PF05859">
    <property type="entry name" value="Mis12"/>
    <property type="match status" value="1"/>
</dbReference>
<dbReference type="eggNOG" id="ENOG502S72R">
    <property type="taxonomic scope" value="Eukaryota"/>
</dbReference>
<keyword evidence="9" id="KW-0137">Centromere</keyword>
<dbReference type="GO" id="GO:0005634">
    <property type="term" value="C:nucleus"/>
    <property type="evidence" value="ECO:0007669"/>
    <property type="project" value="InterPro"/>
</dbReference>
<keyword evidence="5" id="KW-0498">Mitosis</keyword>
<protein>
    <submittedName>
        <fullName evidence="11">Mis12 domain protein</fullName>
    </submittedName>
</protein>
<evidence type="ECO:0000256" key="2">
    <source>
        <dbReference type="ARBA" id="ARBA00008643"/>
    </source>
</evidence>
<proteinExistence type="inferred from homology"/>
<keyword evidence="7 10" id="KW-0175">Coiled coil</keyword>
<dbReference type="PANTHER" id="PTHR14527">
    <property type="entry name" value="PROTEIN MIS12 HOMOLOG"/>
    <property type="match status" value="1"/>
</dbReference>
<evidence type="ECO:0000256" key="8">
    <source>
        <dbReference type="ARBA" id="ARBA00023306"/>
    </source>
</evidence>
<dbReference type="OrthoDB" id="1884855at2759"/>
<dbReference type="GO" id="GO:0000444">
    <property type="term" value="C:MIS12/MIND type complex"/>
    <property type="evidence" value="ECO:0007669"/>
    <property type="project" value="TreeGrafter"/>
</dbReference>
<dbReference type="STRING" id="86049.A0A1C1CMR0"/>
<evidence type="ECO:0000256" key="1">
    <source>
        <dbReference type="ARBA" id="ARBA00004629"/>
    </source>
</evidence>
<dbReference type="EMBL" id="LGRB01000010">
    <property type="protein sequence ID" value="OCT49773.1"/>
    <property type="molecule type" value="Genomic_DNA"/>
</dbReference>
<comment type="similarity">
    <text evidence="2">Belongs to the mis12 family.</text>
</comment>
<keyword evidence="8" id="KW-0131">Cell cycle</keyword>
<keyword evidence="3" id="KW-0158">Chromosome</keyword>
<evidence type="ECO:0000256" key="4">
    <source>
        <dbReference type="ARBA" id="ARBA00022618"/>
    </source>
</evidence>
<gene>
    <name evidence="11" type="ORF">CLCR_07405</name>
</gene>
<dbReference type="GO" id="GO:0051382">
    <property type="term" value="P:kinetochore assembly"/>
    <property type="evidence" value="ECO:0007669"/>
    <property type="project" value="TreeGrafter"/>
</dbReference>
<dbReference type="InterPro" id="IPR008685">
    <property type="entry name" value="Centromere_Mis12"/>
</dbReference>
<dbReference type="GO" id="GO:0000070">
    <property type="term" value="P:mitotic sister chromatid segregation"/>
    <property type="evidence" value="ECO:0007669"/>
    <property type="project" value="TreeGrafter"/>
</dbReference>
<dbReference type="AlphaFoldDB" id="A0A1C1CMR0"/>
<evidence type="ECO:0000313" key="12">
    <source>
        <dbReference type="Proteomes" id="UP000094526"/>
    </source>
</evidence>